<keyword evidence="2 8" id="KW-0963">Cytoplasm</keyword>
<dbReference type="InterPro" id="IPR012094">
    <property type="entry name" value="tRNA_Ile_lys_synt"/>
</dbReference>
<comment type="subcellular location">
    <subcellularLocation>
        <location evidence="1 8">Cytoplasm</location>
    </subcellularLocation>
</comment>
<keyword evidence="4 8" id="KW-0819">tRNA processing</keyword>
<dbReference type="Pfam" id="PF11734">
    <property type="entry name" value="TilS_C"/>
    <property type="match status" value="1"/>
</dbReference>
<dbReference type="NCBIfam" id="TIGR02433">
    <property type="entry name" value="lysidine_TilS_C"/>
    <property type="match status" value="1"/>
</dbReference>
<dbReference type="SUPFAM" id="SSF52402">
    <property type="entry name" value="Adenine nucleotide alpha hydrolases-like"/>
    <property type="match status" value="1"/>
</dbReference>
<dbReference type="EMBL" id="BMFF01000001">
    <property type="protein sequence ID" value="GGC85487.1"/>
    <property type="molecule type" value="Genomic_DNA"/>
</dbReference>
<evidence type="ECO:0000313" key="10">
    <source>
        <dbReference type="EMBL" id="GGC85487.1"/>
    </source>
</evidence>
<comment type="function">
    <text evidence="8">Ligates lysine onto the cytidine present at position 34 of the AUA codon-specific tRNA(Ile) that contains the anticodon CAU, in an ATP-dependent manner. Cytidine is converted to lysidine, thus changing the amino acid specificity of the tRNA from methionine to isoleucine.</text>
</comment>
<keyword evidence="11" id="KW-1185">Reference proteome</keyword>
<dbReference type="InterPro" id="IPR012795">
    <property type="entry name" value="tRNA_Ile_lys_synt_N"/>
</dbReference>
<name>A0ABQ1NV61_9GAMM</name>
<dbReference type="SMART" id="SM00977">
    <property type="entry name" value="TilS_C"/>
    <property type="match status" value="1"/>
</dbReference>
<dbReference type="Pfam" id="PF01171">
    <property type="entry name" value="ATP_bind_3"/>
    <property type="match status" value="1"/>
</dbReference>
<dbReference type="Gene3D" id="3.40.50.620">
    <property type="entry name" value="HUPs"/>
    <property type="match status" value="1"/>
</dbReference>
<evidence type="ECO:0000256" key="1">
    <source>
        <dbReference type="ARBA" id="ARBA00004496"/>
    </source>
</evidence>
<evidence type="ECO:0000256" key="5">
    <source>
        <dbReference type="ARBA" id="ARBA00022741"/>
    </source>
</evidence>
<dbReference type="InterPro" id="IPR015262">
    <property type="entry name" value="tRNA_Ile_lys_synt_subst-bd"/>
</dbReference>
<dbReference type="InterPro" id="IPR014729">
    <property type="entry name" value="Rossmann-like_a/b/a_fold"/>
</dbReference>
<evidence type="ECO:0000256" key="2">
    <source>
        <dbReference type="ARBA" id="ARBA00022490"/>
    </source>
</evidence>
<comment type="domain">
    <text evidence="8">The N-terminal region contains the highly conserved SGGXDS motif, predicted to be a P-loop motif involved in ATP binding.</text>
</comment>
<dbReference type="CDD" id="cd01992">
    <property type="entry name" value="TilS_N"/>
    <property type="match status" value="1"/>
</dbReference>
<keyword evidence="5 8" id="KW-0547">Nucleotide-binding</keyword>
<dbReference type="Gene3D" id="1.20.59.20">
    <property type="match status" value="1"/>
</dbReference>
<dbReference type="PANTHER" id="PTHR43033">
    <property type="entry name" value="TRNA(ILE)-LYSIDINE SYNTHASE-RELATED"/>
    <property type="match status" value="1"/>
</dbReference>
<reference evidence="11" key="1">
    <citation type="journal article" date="2019" name="Int. J. Syst. Evol. Microbiol.">
        <title>The Global Catalogue of Microorganisms (GCM) 10K type strain sequencing project: providing services to taxonomists for standard genome sequencing and annotation.</title>
        <authorList>
            <consortium name="The Broad Institute Genomics Platform"/>
            <consortium name="The Broad Institute Genome Sequencing Center for Infectious Disease"/>
            <person name="Wu L."/>
            <person name="Ma J."/>
        </authorList>
    </citation>
    <scope>NUCLEOTIDE SEQUENCE [LARGE SCALE GENOMIC DNA]</scope>
    <source>
        <strain evidence="11">CGMCC 1.12482</strain>
    </source>
</reference>
<dbReference type="SUPFAM" id="SSF82829">
    <property type="entry name" value="MesJ substrate recognition domain-like"/>
    <property type="match status" value="1"/>
</dbReference>
<dbReference type="InterPro" id="IPR012796">
    <property type="entry name" value="Lysidine-tRNA-synth_C"/>
</dbReference>
<evidence type="ECO:0000256" key="4">
    <source>
        <dbReference type="ARBA" id="ARBA00022694"/>
    </source>
</evidence>
<evidence type="ECO:0000256" key="8">
    <source>
        <dbReference type="HAMAP-Rule" id="MF_01161"/>
    </source>
</evidence>
<evidence type="ECO:0000256" key="7">
    <source>
        <dbReference type="ARBA" id="ARBA00048539"/>
    </source>
</evidence>
<dbReference type="HAMAP" id="MF_01161">
    <property type="entry name" value="tRNA_Ile_lys_synt"/>
    <property type="match status" value="1"/>
</dbReference>
<evidence type="ECO:0000256" key="6">
    <source>
        <dbReference type="ARBA" id="ARBA00022840"/>
    </source>
</evidence>
<dbReference type="NCBIfam" id="TIGR02432">
    <property type="entry name" value="lysidine_TilS_N"/>
    <property type="match status" value="1"/>
</dbReference>
<keyword evidence="6 8" id="KW-0067">ATP-binding</keyword>
<dbReference type="Pfam" id="PF09179">
    <property type="entry name" value="TilS"/>
    <property type="match status" value="1"/>
</dbReference>
<keyword evidence="3 8" id="KW-0436">Ligase</keyword>
<comment type="similarity">
    <text evidence="8">Belongs to the tRNA(Ile)-lysidine synthase family.</text>
</comment>
<dbReference type="SUPFAM" id="SSF56037">
    <property type="entry name" value="PheT/TilS domain"/>
    <property type="match status" value="1"/>
</dbReference>
<evidence type="ECO:0000313" key="11">
    <source>
        <dbReference type="Proteomes" id="UP000638188"/>
    </source>
</evidence>
<feature type="domain" description="Lysidine-tRNA(Ile) synthetase C-terminal" evidence="9">
    <location>
        <begin position="363"/>
        <end position="435"/>
    </location>
</feature>
<dbReference type="EC" id="6.3.4.19" evidence="8"/>
<proteinExistence type="inferred from homology"/>
<evidence type="ECO:0000259" key="9">
    <source>
        <dbReference type="SMART" id="SM00977"/>
    </source>
</evidence>
<gene>
    <name evidence="8 10" type="primary">tilS</name>
    <name evidence="10" type="ORF">GCM10007418_01580</name>
</gene>
<accession>A0ABQ1NV61</accession>
<organism evidence="10 11">
    <name type="scientific">Halopseudomonas salina</name>
    <dbReference type="NCBI Taxonomy" id="1323744"/>
    <lineage>
        <taxon>Bacteria</taxon>
        <taxon>Pseudomonadati</taxon>
        <taxon>Pseudomonadota</taxon>
        <taxon>Gammaproteobacteria</taxon>
        <taxon>Pseudomonadales</taxon>
        <taxon>Pseudomonadaceae</taxon>
        <taxon>Halopseudomonas</taxon>
    </lineage>
</organism>
<feature type="binding site" evidence="8">
    <location>
        <begin position="25"/>
        <end position="30"/>
    </location>
    <ligand>
        <name>ATP</name>
        <dbReference type="ChEBI" id="CHEBI:30616"/>
    </ligand>
</feature>
<comment type="catalytic activity">
    <reaction evidence="7 8">
        <text>cytidine(34) in tRNA(Ile2) + L-lysine + ATP = lysidine(34) in tRNA(Ile2) + AMP + diphosphate + H(+)</text>
        <dbReference type="Rhea" id="RHEA:43744"/>
        <dbReference type="Rhea" id="RHEA-COMP:10625"/>
        <dbReference type="Rhea" id="RHEA-COMP:10670"/>
        <dbReference type="ChEBI" id="CHEBI:15378"/>
        <dbReference type="ChEBI" id="CHEBI:30616"/>
        <dbReference type="ChEBI" id="CHEBI:32551"/>
        <dbReference type="ChEBI" id="CHEBI:33019"/>
        <dbReference type="ChEBI" id="CHEBI:82748"/>
        <dbReference type="ChEBI" id="CHEBI:83665"/>
        <dbReference type="ChEBI" id="CHEBI:456215"/>
        <dbReference type="EC" id="6.3.4.19"/>
    </reaction>
</comment>
<dbReference type="PANTHER" id="PTHR43033:SF1">
    <property type="entry name" value="TRNA(ILE)-LYSIDINE SYNTHASE-RELATED"/>
    <property type="match status" value="1"/>
</dbReference>
<comment type="caution">
    <text evidence="10">The sequence shown here is derived from an EMBL/GenBank/DDBJ whole genome shotgun (WGS) entry which is preliminary data.</text>
</comment>
<dbReference type="InterPro" id="IPR011063">
    <property type="entry name" value="TilS/TtcA_N"/>
</dbReference>
<dbReference type="RefSeq" id="WP_150277730.1">
    <property type="nucleotide sequence ID" value="NZ_BMFF01000001.1"/>
</dbReference>
<sequence>MFSTQELLRQLLPCTDAPTWWLGLSGGMDSMVLLDALVDLGREHPLPPLRAIHVHHGLHPDADSWTEHCVRECEARQVPLTVERVQLAAGASIEAQARDARYAAFARHMDTSDCLLLAHHCEDQLETLLFRMLRGTGLRGLAGMPASRILDRGKLIRPLLDQPRSELQLWARGRELTWVEDPANHDPRFARSALRHNLLPTLRQGWPAIDNSLLTLARHVREANEVLDERAEEDMQLLAAGLEDPWLADRPSLSVAGLMDLSTARRNNVLRYWLRVHGCRLSQRRLQELDQQLHGASDSQPVLELEEGRLCRSSGRLWLLPVSDAPYMDGQSIQSSGKVLLTPRNGALLVHLPAVTPDDLAEWVVRYRQGGEVIRLAGRPTQSLKHLLQEAGLPTWLRARIPLIYHREELVSIGGRWNNEAYLRQHAGEDWSIRWQPSE</sequence>
<protein>
    <recommendedName>
        <fullName evidence="8">tRNA(Ile)-lysidine synthase</fullName>
        <ecNumber evidence="8">6.3.4.19</ecNumber>
    </recommendedName>
    <alternativeName>
        <fullName evidence="8">tRNA(Ile)-2-lysyl-cytidine synthase</fullName>
    </alternativeName>
    <alternativeName>
        <fullName evidence="8">tRNA(Ile)-lysidine synthetase</fullName>
    </alternativeName>
</protein>
<evidence type="ECO:0000256" key="3">
    <source>
        <dbReference type="ARBA" id="ARBA00022598"/>
    </source>
</evidence>
<dbReference type="Proteomes" id="UP000638188">
    <property type="component" value="Unassembled WGS sequence"/>
</dbReference>